<protein>
    <submittedName>
        <fullName evidence="2">NUDIX domain-containing protein</fullName>
    </submittedName>
</protein>
<dbReference type="Gene3D" id="3.90.79.10">
    <property type="entry name" value="Nucleoside Triphosphate Pyrophosphohydrolase"/>
    <property type="match status" value="1"/>
</dbReference>
<dbReference type="InterPro" id="IPR015797">
    <property type="entry name" value="NUDIX_hydrolase-like_dom_sf"/>
</dbReference>
<organism evidence="2 3">
    <name type="scientific">Micromonospora echinofusca</name>
    <dbReference type="NCBI Taxonomy" id="47858"/>
    <lineage>
        <taxon>Bacteria</taxon>
        <taxon>Bacillati</taxon>
        <taxon>Actinomycetota</taxon>
        <taxon>Actinomycetes</taxon>
        <taxon>Micromonosporales</taxon>
        <taxon>Micromonosporaceae</taxon>
        <taxon>Micromonospora</taxon>
    </lineage>
</organism>
<dbReference type="Proteomes" id="UP000823521">
    <property type="component" value="Unassembled WGS sequence"/>
</dbReference>
<sequence>MTSTVAALVTDPDGRILLTPGRSAGPGLPAVALRPGETPRAAAGRAVALGAAGLVPRVGGPLVLDWAAGSAYHVFEAGEAGASAVRRITAGGTAGFVDLAELPTETDPVEVRRIAAALAARAGESTVYLEDGRPPPVLAMMRRYRIAPRLHGGAAWRWHTGPVPADLPVRHAWVWLFVPDGRVVVYVDVHGTAGLPGGTLETVDHGDPVAAAVREVREETQIEMTPPVHLGYLVDAPPGGPTVGRVRLAAVVTRIGRSAPDPATGTVHRRLLVPPRLVAELCGWGPGADGQTRAAVAAARDRGIAEAPGTAPVTEIPPDGSGILTGVRLLRPTDPT</sequence>
<dbReference type="InterPro" id="IPR000086">
    <property type="entry name" value="NUDIX_hydrolase_dom"/>
</dbReference>
<dbReference type="Pfam" id="PF00293">
    <property type="entry name" value="NUDIX"/>
    <property type="match status" value="1"/>
</dbReference>
<proteinExistence type="predicted"/>
<evidence type="ECO:0000313" key="2">
    <source>
        <dbReference type="EMBL" id="MBO4206731.1"/>
    </source>
</evidence>
<evidence type="ECO:0000259" key="1">
    <source>
        <dbReference type="Pfam" id="PF00293"/>
    </source>
</evidence>
<accession>A0ABS3VQB0</accession>
<dbReference type="SUPFAM" id="SSF55811">
    <property type="entry name" value="Nudix"/>
    <property type="match status" value="1"/>
</dbReference>
<keyword evidence="3" id="KW-1185">Reference proteome</keyword>
<gene>
    <name evidence="2" type="ORF">GSF22_12060</name>
</gene>
<feature type="domain" description="Nudix hydrolase" evidence="1">
    <location>
        <begin position="170"/>
        <end position="227"/>
    </location>
</feature>
<evidence type="ECO:0000313" key="3">
    <source>
        <dbReference type="Proteomes" id="UP000823521"/>
    </source>
</evidence>
<dbReference type="RefSeq" id="WP_208813632.1">
    <property type="nucleotide sequence ID" value="NZ_WVUH01000081.1"/>
</dbReference>
<dbReference type="EMBL" id="WVUH01000081">
    <property type="protein sequence ID" value="MBO4206731.1"/>
    <property type="molecule type" value="Genomic_DNA"/>
</dbReference>
<reference evidence="2 3" key="1">
    <citation type="submission" date="2019-12" db="EMBL/GenBank/DDBJ databases">
        <title>Whole genome sequencing of endophytic Actinobacterium Micromonospora sp. MPMI6T.</title>
        <authorList>
            <person name="Evv R."/>
            <person name="Podile A.R."/>
        </authorList>
    </citation>
    <scope>NUCLEOTIDE SEQUENCE [LARGE SCALE GENOMIC DNA]</scope>
    <source>
        <strain evidence="2 3">MPMI6</strain>
    </source>
</reference>
<name>A0ABS3VQB0_MICEH</name>
<comment type="caution">
    <text evidence="2">The sequence shown here is derived from an EMBL/GenBank/DDBJ whole genome shotgun (WGS) entry which is preliminary data.</text>
</comment>